<feature type="region of interest" description="Disordered" evidence="1">
    <location>
        <begin position="105"/>
        <end position="136"/>
    </location>
</feature>
<organism evidence="2 3">
    <name type="scientific">Trichogramma kaykai</name>
    <dbReference type="NCBI Taxonomy" id="54128"/>
    <lineage>
        <taxon>Eukaryota</taxon>
        <taxon>Metazoa</taxon>
        <taxon>Ecdysozoa</taxon>
        <taxon>Arthropoda</taxon>
        <taxon>Hexapoda</taxon>
        <taxon>Insecta</taxon>
        <taxon>Pterygota</taxon>
        <taxon>Neoptera</taxon>
        <taxon>Endopterygota</taxon>
        <taxon>Hymenoptera</taxon>
        <taxon>Apocrita</taxon>
        <taxon>Proctotrupomorpha</taxon>
        <taxon>Chalcidoidea</taxon>
        <taxon>Trichogrammatidae</taxon>
        <taxon>Trichogramma</taxon>
    </lineage>
</organism>
<proteinExistence type="predicted"/>
<comment type="caution">
    <text evidence="2">The sequence shown here is derived from an EMBL/GenBank/DDBJ whole genome shotgun (WGS) entry which is preliminary data.</text>
</comment>
<feature type="compositionally biased region" description="Basic and acidic residues" evidence="1">
    <location>
        <begin position="120"/>
        <end position="131"/>
    </location>
</feature>
<feature type="compositionally biased region" description="Polar residues" evidence="1">
    <location>
        <begin position="13"/>
        <end position="22"/>
    </location>
</feature>
<reference evidence="2 3" key="1">
    <citation type="journal article" date="2024" name="bioRxiv">
        <title>A reference genome for Trichogramma kaykai: A tiny desert-dwelling parasitoid wasp with competing sex-ratio distorters.</title>
        <authorList>
            <person name="Culotta J."/>
            <person name="Lindsey A.R."/>
        </authorList>
    </citation>
    <scope>NUCLEOTIDE SEQUENCE [LARGE SCALE GENOMIC DNA]</scope>
    <source>
        <strain evidence="2 3">KSX58</strain>
    </source>
</reference>
<protein>
    <submittedName>
        <fullName evidence="2">Uncharacterized protein</fullName>
    </submittedName>
</protein>
<evidence type="ECO:0000313" key="3">
    <source>
        <dbReference type="Proteomes" id="UP001627154"/>
    </source>
</evidence>
<dbReference type="AlphaFoldDB" id="A0ABD2W2S6"/>
<gene>
    <name evidence="2" type="ORF">TKK_017475</name>
</gene>
<feature type="region of interest" description="Disordered" evidence="1">
    <location>
        <begin position="1"/>
        <end position="51"/>
    </location>
</feature>
<accession>A0ABD2W2S6</accession>
<keyword evidence="3" id="KW-1185">Reference proteome</keyword>
<dbReference type="EMBL" id="JBJJXI010000139">
    <property type="protein sequence ID" value="KAL3387154.1"/>
    <property type="molecule type" value="Genomic_DNA"/>
</dbReference>
<sequence>MKCHHEQVGSRATILNQISSRYSPYPKNKHREPRSQLKPLKISKKSETRDERSLFFSLSPSLLLARATETAGESTAVHNRSIHAYTHINYGKDGSDWKMSQDTATVLGVERPPSRPPPTTRERERERERENSYSCTQARLILRKE</sequence>
<evidence type="ECO:0000256" key="1">
    <source>
        <dbReference type="SAM" id="MobiDB-lite"/>
    </source>
</evidence>
<evidence type="ECO:0000313" key="2">
    <source>
        <dbReference type="EMBL" id="KAL3387154.1"/>
    </source>
</evidence>
<dbReference type="Proteomes" id="UP001627154">
    <property type="component" value="Unassembled WGS sequence"/>
</dbReference>
<name>A0ABD2W2S6_9HYME</name>